<dbReference type="PANTHER" id="PTHR13237">
    <property type="entry name" value="SOMETHING ABOUT SILENCING PROTEIN 10-RELATED"/>
    <property type="match status" value="1"/>
</dbReference>
<reference evidence="2" key="1">
    <citation type="journal article" date="2022" name="DNA Res.">
        <title>Genome analysis of five recently described species of the CUG-Ser clade uncovers Candida theae as a new hybrid lineage with pathogenic potential in the Candida parapsilosis species complex.</title>
        <authorList>
            <person name="Mixao V."/>
            <person name="Del Olmo V."/>
            <person name="Hegedusova E."/>
            <person name="Saus E."/>
            <person name="Pryszcz L."/>
            <person name="Cillingova A."/>
            <person name="Nosek J."/>
            <person name="Gabaldon T."/>
        </authorList>
    </citation>
    <scope>NUCLEOTIDE SEQUENCE</scope>
    <source>
        <strain evidence="2">CBS 10844</strain>
    </source>
</reference>
<keyword evidence="3" id="KW-1185">Reference proteome</keyword>
<dbReference type="Pfam" id="PF04000">
    <property type="entry name" value="Sas10_Utp3"/>
    <property type="match status" value="1"/>
</dbReference>
<comment type="caution">
    <text evidence="2">The sequence shown here is derived from an EMBL/GenBank/DDBJ whole genome shotgun (WGS) entry which is preliminary data.</text>
</comment>
<sequence length="337" mass="37933">MSEVDNLLKSIVSSTEAAKLAVEELNQNVSSPVQESNDLVQNLLQKSRQKEPEGISLLSLKNQALLSYINNLVLVALGKIERLESDENAERCSEAVERTIVQRVTLEKGVKPLERKISYQIENLVKAYNKMESRQKEVVKKDHEKDENDQESSNEIDSEEEENDDELAFRPDASALTKLASKTTGISSSSATTSSEKYKPPKISAVAPPTSLRETGSKGDKTKRLQSMEEYLQEQSDLPTAEASIGSTIVAHGRGGVKTQHDRKKEKEIQAYEESNFTRLPTAQTKKNFRQKQRDLANQFAGEDWSMFNNNDTKMSEGTSRKRKPKTSWDRVKKKHS</sequence>
<gene>
    <name evidence="2" type="ORF">KGF56_001043</name>
</gene>
<dbReference type="InterPro" id="IPR007146">
    <property type="entry name" value="Sas10/Utp3/C1D"/>
</dbReference>
<feature type="compositionally biased region" description="Basic residues" evidence="1">
    <location>
        <begin position="321"/>
        <end position="337"/>
    </location>
</feature>
<evidence type="ECO:0000256" key="1">
    <source>
        <dbReference type="SAM" id="MobiDB-lite"/>
    </source>
</evidence>
<evidence type="ECO:0000313" key="3">
    <source>
        <dbReference type="Proteomes" id="UP001202479"/>
    </source>
</evidence>
<organism evidence="2 3">
    <name type="scientific">Candida oxycetoniae</name>
    <dbReference type="NCBI Taxonomy" id="497107"/>
    <lineage>
        <taxon>Eukaryota</taxon>
        <taxon>Fungi</taxon>
        <taxon>Dikarya</taxon>
        <taxon>Ascomycota</taxon>
        <taxon>Saccharomycotina</taxon>
        <taxon>Pichiomycetes</taxon>
        <taxon>Debaryomycetaceae</taxon>
        <taxon>Candida/Lodderomyces clade</taxon>
        <taxon>Candida</taxon>
    </lineage>
</organism>
<protein>
    <submittedName>
        <fullName evidence="2">Uncharacterized protein</fullName>
    </submittedName>
</protein>
<dbReference type="PANTHER" id="PTHR13237:SF9">
    <property type="entry name" value="NEUROGUIDIN"/>
    <property type="match status" value="1"/>
</dbReference>
<accession>A0AAI9SZR6</accession>
<dbReference type="Proteomes" id="UP001202479">
    <property type="component" value="Unassembled WGS sequence"/>
</dbReference>
<feature type="compositionally biased region" description="Low complexity" evidence="1">
    <location>
        <begin position="181"/>
        <end position="195"/>
    </location>
</feature>
<feature type="compositionally biased region" description="Basic and acidic residues" evidence="1">
    <location>
        <begin position="135"/>
        <end position="146"/>
    </location>
</feature>
<evidence type="ECO:0000313" key="2">
    <source>
        <dbReference type="EMBL" id="KAI3406201.2"/>
    </source>
</evidence>
<dbReference type="GO" id="GO:0000462">
    <property type="term" value="P:maturation of SSU-rRNA from tricistronic rRNA transcript (SSU-rRNA, 5.8S rRNA, LSU-rRNA)"/>
    <property type="evidence" value="ECO:0007669"/>
    <property type="project" value="TreeGrafter"/>
</dbReference>
<feature type="region of interest" description="Disordered" evidence="1">
    <location>
        <begin position="135"/>
        <end position="223"/>
    </location>
</feature>
<feature type="compositionally biased region" description="Polar residues" evidence="1">
    <location>
        <begin position="307"/>
        <end position="318"/>
    </location>
</feature>
<dbReference type="GeneID" id="73378660"/>
<dbReference type="GO" id="GO:0032040">
    <property type="term" value="C:small-subunit processome"/>
    <property type="evidence" value="ECO:0007669"/>
    <property type="project" value="TreeGrafter"/>
</dbReference>
<feature type="compositionally biased region" description="Acidic residues" evidence="1">
    <location>
        <begin position="147"/>
        <end position="166"/>
    </location>
</feature>
<dbReference type="AlphaFoldDB" id="A0AAI9SZR6"/>
<name>A0AAI9SZR6_9ASCO</name>
<feature type="region of interest" description="Disordered" evidence="1">
    <location>
        <begin position="300"/>
        <end position="337"/>
    </location>
</feature>
<dbReference type="EMBL" id="JAHUZD010000025">
    <property type="protein sequence ID" value="KAI3406201.2"/>
    <property type="molecule type" value="Genomic_DNA"/>
</dbReference>
<proteinExistence type="predicted"/>
<dbReference type="RefSeq" id="XP_049181946.1">
    <property type="nucleotide sequence ID" value="XM_049322124.1"/>
</dbReference>